<dbReference type="OrthoDB" id="2445244at2759"/>
<protein>
    <submittedName>
        <fullName evidence="2">Uncharacterized protein</fullName>
    </submittedName>
</protein>
<feature type="region of interest" description="Disordered" evidence="1">
    <location>
        <begin position="20"/>
        <end position="78"/>
    </location>
</feature>
<comment type="caution">
    <text evidence="2">The sequence shown here is derived from an EMBL/GenBank/DDBJ whole genome shotgun (WGS) entry which is preliminary data.</text>
</comment>
<organism evidence="2 3">
    <name type="scientific">Entomortierella parvispora</name>
    <dbReference type="NCBI Taxonomy" id="205924"/>
    <lineage>
        <taxon>Eukaryota</taxon>
        <taxon>Fungi</taxon>
        <taxon>Fungi incertae sedis</taxon>
        <taxon>Mucoromycota</taxon>
        <taxon>Mortierellomycotina</taxon>
        <taxon>Mortierellomycetes</taxon>
        <taxon>Mortierellales</taxon>
        <taxon>Mortierellaceae</taxon>
        <taxon>Entomortierella</taxon>
    </lineage>
</organism>
<evidence type="ECO:0000313" key="3">
    <source>
        <dbReference type="Proteomes" id="UP000827284"/>
    </source>
</evidence>
<feature type="compositionally biased region" description="Pro residues" evidence="1">
    <location>
        <begin position="25"/>
        <end position="51"/>
    </location>
</feature>
<keyword evidence="3" id="KW-1185">Reference proteome</keyword>
<proteinExistence type="predicted"/>
<feature type="compositionally biased region" description="Low complexity" evidence="1">
    <location>
        <begin position="63"/>
        <end position="78"/>
    </location>
</feature>
<sequence>MYLSSFASSRVPSLVFILVPDLAPSSPPNPSPSSPPNPSPSSPPNFAPSSPPQLRSILTSPTRLNPRLPNSPSSPLGQ</sequence>
<accession>A0A9P3HF22</accession>
<dbReference type="AlphaFoldDB" id="A0A9P3HF22"/>
<gene>
    <name evidence="2" type="ORF">EMPS_07837</name>
</gene>
<evidence type="ECO:0000256" key="1">
    <source>
        <dbReference type="SAM" id="MobiDB-lite"/>
    </source>
</evidence>
<dbReference type="EMBL" id="BQFW01000011">
    <property type="protein sequence ID" value="GJJ75479.1"/>
    <property type="molecule type" value="Genomic_DNA"/>
</dbReference>
<evidence type="ECO:0000313" key="2">
    <source>
        <dbReference type="EMBL" id="GJJ75479.1"/>
    </source>
</evidence>
<reference evidence="2" key="2">
    <citation type="journal article" date="2022" name="Microbiol. Resour. Announc.">
        <title>Whole-Genome Sequence of Entomortierella parvispora E1425, a Mucoromycotan Fungus Associated with Burkholderiaceae-Related Endosymbiotic Bacteria.</title>
        <authorList>
            <person name="Herlambang A."/>
            <person name="Guo Y."/>
            <person name="Takashima Y."/>
            <person name="Narisawa K."/>
            <person name="Ohta H."/>
            <person name="Nishizawa T."/>
        </authorList>
    </citation>
    <scope>NUCLEOTIDE SEQUENCE</scope>
    <source>
        <strain evidence="2">E1425</strain>
    </source>
</reference>
<name>A0A9P3HF22_9FUNG</name>
<dbReference type="Proteomes" id="UP000827284">
    <property type="component" value="Unassembled WGS sequence"/>
</dbReference>
<reference evidence="2" key="1">
    <citation type="submission" date="2021-11" db="EMBL/GenBank/DDBJ databases">
        <authorList>
            <person name="Herlambang A."/>
            <person name="Guo Y."/>
            <person name="Takashima Y."/>
            <person name="Nishizawa T."/>
        </authorList>
    </citation>
    <scope>NUCLEOTIDE SEQUENCE</scope>
    <source>
        <strain evidence="2">E1425</strain>
    </source>
</reference>